<accession>A0A9Q2S0Q0</accession>
<keyword evidence="4" id="KW-1185">Reference proteome</keyword>
<evidence type="ECO:0000313" key="4">
    <source>
        <dbReference type="Proteomes" id="UP000809440"/>
    </source>
</evidence>
<name>A0A9Q2S0Q0_9RHOB</name>
<dbReference type="EMBL" id="JAFBXE010000010">
    <property type="protein sequence ID" value="MBM2413610.1"/>
    <property type="molecule type" value="Genomic_DNA"/>
</dbReference>
<evidence type="ECO:0000313" key="3">
    <source>
        <dbReference type="Proteomes" id="UP000755667"/>
    </source>
</evidence>
<comment type="caution">
    <text evidence="1">The sequence shown here is derived from an EMBL/GenBank/DDBJ whole genome shotgun (WGS) entry which is preliminary data.</text>
</comment>
<dbReference type="Proteomes" id="UP000755667">
    <property type="component" value="Unassembled WGS sequence"/>
</dbReference>
<dbReference type="AlphaFoldDB" id="A0A9Q2S0Q0"/>
<organism evidence="1 3">
    <name type="scientific">Marivita cryptomonadis</name>
    <dbReference type="NCBI Taxonomy" id="505252"/>
    <lineage>
        <taxon>Bacteria</taxon>
        <taxon>Pseudomonadati</taxon>
        <taxon>Pseudomonadota</taxon>
        <taxon>Alphaproteobacteria</taxon>
        <taxon>Rhodobacterales</taxon>
        <taxon>Roseobacteraceae</taxon>
        <taxon>Marivita</taxon>
    </lineage>
</organism>
<proteinExistence type="predicted"/>
<protein>
    <submittedName>
        <fullName evidence="1">Uncharacterized protein</fullName>
    </submittedName>
</protein>
<gene>
    <name evidence="1" type="ORF">JQX41_14940</name>
    <name evidence="2" type="ORF">JQX48_14950</name>
</gene>
<evidence type="ECO:0000313" key="1">
    <source>
        <dbReference type="EMBL" id="MBM2413610.1"/>
    </source>
</evidence>
<evidence type="ECO:0000313" key="2">
    <source>
        <dbReference type="EMBL" id="MBM2418279.1"/>
    </source>
</evidence>
<reference evidence="1 4" key="1">
    <citation type="submission" date="2021-01" db="EMBL/GenBank/DDBJ databases">
        <title>Diatom-associated Roseobacters Show Island Model of Population Structure.</title>
        <authorList>
            <person name="Qu L."/>
            <person name="Feng X."/>
            <person name="Chen Y."/>
            <person name="Li L."/>
            <person name="Wang X."/>
            <person name="Hu Z."/>
            <person name="Wang H."/>
            <person name="Luo H."/>
        </authorList>
    </citation>
    <scope>NUCLEOTIDE SEQUENCE</scope>
    <source>
        <strain evidence="2 4">CC28-63</strain>
        <strain evidence="1">CC28-69</strain>
    </source>
</reference>
<sequence>MRYVLYRRSDGQIIGHGTAQSDDLSAIEDDTMAALFVDTLPEQDSKVVDGVIVPLSEIEKEDLNFPSRKSQAQAEVESHVAQFRKSVATSLPFQDQAYINKRAEAAAYLADTSQPVSDFPMLQQISALRAMSAADLADLWLTTNTAWAPILNNSEIYREKAKLAVGAATTIADVEAALVQLRADLMSIPVP</sequence>
<dbReference type="RefSeq" id="WP_138487956.1">
    <property type="nucleotide sequence ID" value="NZ_JAFBWU010000010.1"/>
</dbReference>
<dbReference type="Proteomes" id="UP000809440">
    <property type="component" value="Unassembled WGS sequence"/>
</dbReference>
<dbReference type="EMBL" id="JAFBXF010000010">
    <property type="protein sequence ID" value="MBM2418279.1"/>
    <property type="molecule type" value="Genomic_DNA"/>
</dbReference>